<evidence type="ECO:0000259" key="1">
    <source>
        <dbReference type="Pfam" id="PF00903"/>
    </source>
</evidence>
<accession>A0A7K1SWG1</accession>
<evidence type="ECO:0000313" key="3">
    <source>
        <dbReference type="Proteomes" id="UP000462014"/>
    </source>
</evidence>
<dbReference type="PANTHER" id="PTHR34109">
    <property type="entry name" value="BNAUNNG04460D PROTEIN-RELATED"/>
    <property type="match status" value="1"/>
</dbReference>
<dbReference type="RefSeq" id="WP_157566209.1">
    <property type="nucleotide sequence ID" value="NZ_WPIK01000007.1"/>
</dbReference>
<protein>
    <submittedName>
        <fullName evidence="2">VOC family protein</fullName>
    </submittedName>
</protein>
<dbReference type="InterPro" id="IPR029068">
    <property type="entry name" value="Glyas_Bleomycin-R_OHBP_Dase"/>
</dbReference>
<organism evidence="2 3">
    <name type="scientific">Mucilaginibacter arboris</name>
    <dbReference type="NCBI Taxonomy" id="2682090"/>
    <lineage>
        <taxon>Bacteria</taxon>
        <taxon>Pseudomonadati</taxon>
        <taxon>Bacteroidota</taxon>
        <taxon>Sphingobacteriia</taxon>
        <taxon>Sphingobacteriales</taxon>
        <taxon>Sphingobacteriaceae</taxon>
        <taxon>Mucilaginibacter</taxon>
    </lineage>
</organism>
<name>A0A7K1SWG1_9SPHI</name>
<dbReference type="SUPFAM" id="SSF54593">
    <property type="entry name" value="Glyoxalase/Bleomycin resistance protein/Dihydroxybiphenyl dioxygenase"/>
    <property type="match status" value="1"/>
</dbReference>
<reference evidence="2 3" key="1">
    <citation type="submission" date="2019-12" db="EMBL/GenBank/DDBJ databases">
        <title>Mucilaginibacter sp. HMF7410 genome sequencing and assembly.</title>
        <authorList>
            <person name="Kang H."/>
            <person name="Cha I."/>
            <person name="Kim H."/>
            <person name="Joh K."/>
        </authorList>
    </citation>
    <scope>NUCLEOTIDE SEQUENCE [LARGE SCALE GENOMIC DNA]</scope>
    <source>
        <strain evidence="2 3">HMF7410</strain>
    </source>
</reference>
<dbReference type="EMBL" id="WPIK01000007">
    <property type="protein sequence ID" value="MVN21669.1"/>
    <property type="molecule type" value="Genomic_DNA"/>
</dbReference>
<gene>
    <name evidence="2" type="ORF">GO621_08975</name>
</gene>
<dbReference type="InterPro" id="IPR004360">
    <property type="entry name" value="Glyas_Fos-R_dOase_dom"/>
</dbReference>
<dbReference type="PANTHER" id="PTHR34109:SF1">
    <property type="entry name" value="VOC DOMAIN-CONTAINING PROTEIN"/>
    <property type="match status" value="1"/>
</dbReference>
<proteinExistence type="predicted"/>
<keyword evidence="3" id="KW-1185">Reference proteome</keyword>
<dbReference type="Proteomes" id="UP000462014">
    <property type="component" value="Unassembled WGS sequence"/>
</dbReference>
<dbReference type="CDD" id="cd07246">
    <property type="entry name" value="VOC_like"/>
    <property type="match status" value="1"/>
</dbReference>
<dbReference type="Gene3D" id="3.30.720.110">
    <property type="match status" value="1"/>
</dbReference>
<feature type="domain" description="Glyoxalase/fosfomycin resistance/dioxygenase" evidence="1">
    <location>
        <begin position="32"/>
        <end position="123"/>
    </location>
</feature>
<dbReference type="Pfam" id="PF00903">
    <property type="entry name" value="Glyoxalase"/>
    <property type="match status" value="1"/>
</dbReference>
<evidence type="ECO:0000313" key="2">
    <source>
        <dbReference type="EMBL" id="MVN21669.1"/>
    </source>
</evidence>
<sequence>MKDKSRIPEGYQRIIPYLIIHNALDFFNFTKNVFDAEEKYRQMRDEKVLMHGEVNIGGNYIMFADATEGHPAQNAGMFIYVDDCDEVYKKALVNEASSIMEPSDQSYGRSAGVKDSFGNTWWITTGI</sequence>
<dbReference type="Gene3D" id="3.30.720.120">
    <property type="match status" value="1"/>
</dbReference>
<dbReference type="AlphaFoldDB" id="A0A7K1SWG1"/>
<comment type="caution">
    <text evidence="2">The sequence shown here is derived from an EMBL/GenBank/DDBJ whole genome shotgun (WGS) entry which is preliminary data.</text>
</comment>